<comment type="similarity">
    <text evidence="1 2">Belongs to the enoyl-CoA hydratase/isomerase family.</text>
</comment>
<dbReference type="AlphaFoldDB" id="A0A7C9TQL8"/>
<comment type="caution">
    <text evidence="4">The sequence shown here is derived from an EMBL/GenBank/DDBJ whole genome shotgun (WGS) entry which is preliminary data.</text>
</comment>
<evidence type="ECO:0000313" key="4">
    <source>
        <dbReference type="EMBL" id="NEM91099.1"/>
    </source>
</evidence>
<dbReference type="GO" id="GO:0016853">
    <property type="term" value="F:isomerase activity"/>
    <property type="evidence" value="ECO:0007669"/>
    <property type="project" value="UniProtKB-KW"/>
</dbReference>
<dbReference type="InterPro" id="IPR029045">
    <property type="entry name" value="ClpP/crotonase-like_dom_sf"/>
</dbReference>
<dbReference type="GO" id="GO:0006635">
    <property type="term" value="P:fatty acid beta-oxidation"/>
    <property type="evidence" value="ECO:0007669"/>
    <property type="project" value="TreeGrafter"/>
</dbReference>
<proteinExistence type="inferred from homology"/>
<keyword evidence="4" id="KW-0413">Isomerase</keyword>
<dbReference type="Proteomes" id="UP000479756">
    <property type="component" value="Unassembled WGS sequence"/>
</dbReference>
<evidence type="ECO:0000256" key="1">
    <source>
        <dbReference type="ARBA" id="ARBA00005254"/>
    </source>
</evidence>
<organism evidence="4 5">
    <name type="scientific">Galbitalea soli</name>
    <dbReference type="NCBI Taxonomy" id="1268042"/>
    <lineage>
        <taxon>Bacteria</taxon>
        <taxon>Bacillati</taxon>
        <taxon>Actinomycetota</taxon>
        <taxon>Actinomycetes</taxon>
        <taxon>Micrococcales</taxon>
        <taxon>Microbacteriaceae</taxon>
        <taxon>Galbitalea</taxon>
    </lineage>
</organism>
<feature type="compositionally biased region" description="Basic and acidic residues" evidence="3">
    <location>
        <begin position="255"/>
        <end position="265"/>
    </location>
</feature>
<dbReference type="InterPro" id="IPR018376">
    <property type="entry name" value="Enoyl-CoA_hyd/isom_CS"/>
</dbReference>
<dbReference type="CDD" id="cd06558">
    <property type="entry name" value="crotonase-like"/>
    <property type="match status" value="1"/>
</dbReference>
<evidence type="ECO:0000256" key="3">
    <source>
        <dbReference type="SAM" id="MobiDB-lite"/>
    </source>
</evidence>
<feature type="region of interest" description="Disordered" evidence="3">
    <location>
        <begin position="246"/>
        <end position="265"/>
    </location>
</feature>
<dbReference type="Gene3D" id="3.90.226.10">
    <property type="entry name" value="2-enoyl-CoA Hydratase, Chain A, domain 1"/>
    <property type="match status" value="1"/>
</dbReference>
<name>A0A7C9TQL8_9MICO</name>
<sequence length="265" mass="28148">MFDIADELDQVRVELRGDVAWITLNRPEKRNAISAGMQRRLHGVLDELAARDVRAVVLTGSGSAFCSGADLGANDEEAGVAADFDRFLAEGAAFFRTLSNFPAPVIAAVNGVALAGGLELMLACDFVIAADSARIGDGHARYGLFPGAGASVRLPRRVGAAFAKYLMFTGDLLPATDLVVHGLVQIVVPADLLDSEADRISQLIASRSPRALAAVKTLVNQSEDVPVDSALHAESLAFRIHLNSPDSSEGTAAWREGRQPNFREL</sequence>
<dbReference type="EMBL" id="JAAGWZ010000002">
    <property type="protein sequence ID" value="NEM91099.1"/>
    <property type="molecule type" value="Genomic_DNA"/>
</dbReference>
<dbReference type="Pfam" id="PF00378">
    <property type="entry name" value="ECH_1"/>
    <property type="match status" value="1"/>
</dbReference>
<gene>
    <name evidence="4" type="ORF">G3T37_06990</name>
</gene>
<protein>
    <submittedName>
        <fullName evidence="4">Enoyl-CoA hydratase/isomerase family protein</fullName>
    </submittedName>
</protein>
<dbReference type="PROSITE" id="PS00166">
    <property type="entry name" value="ENOYL_COA_HYDRATASE"/>
    <property type="match status" value="1"/>
</dbReference>
<evidence type="ECO:0000256" key="2">
    <source>
        <dbReference type="RuleBase" id="RU003707"/>
    </source>
</evidence>
<dbReference type="PANTHER" id="PTHR11941">
    <property type="entry name" value="ENOYL-COA HYDRATASE-RELATED"/>
    <property type="match status" value="1"/>
</dbReference>
<evidence type="ECO:0000313" key="5">
    <source>
        <dbReference type="Proteomes" id="UP000479756"/>
    </source>
</evidence>
<dbReference type="SUPFAM" id="SSF52096">
    <property type="entry name" value="ClpP/crotonase"/>
    <property type="match status" value="1"/>
</dbReference>
<reference evidence="4 5" key="1">
    <citation type="journal article" date="2014" name="Int. J. Syst. Evol. Microbiol.">
        <title>Description of Galbitalea soli gen. nov., sp. nov., and Frondihabitans sucicola sp. nov.</title>
        <authorList>
            <person name="Kim S.J."/>
            <person name="Lim J.M."/>
            <person name="Ahn J.H."/>
            <person name="Weon H.Y."/>
            <person name="Hamada M."/>
            <person name="Suzuki K."/>
            <person name="Ahn T.Y."/>
            <person name="Kwon S.W."/>
        </authorList>
    </citation>
    <scope>NUCLEOTIDE SEQUENCE [LARGE SCALE GENOMIC DNA]</scope>
    <source>
        <strain evidence="4 5">NBRC 108727</strain>
    </source>
</reference>
<accession>A0A7C9TQL8</accession>
<dbReference type="PANTHER" id="PTHR11941:SF127">
    <property type="entry name" value="ENOYL-COA HYDRATASE ECHA18 (ENOYL HYDRASE) (UNSATURATED ACYL-COA HYDRATASE) (CROTONASE)-RELATED"/>
    <property type="match status" value="1"/>
</dbReference>
<keyword evidence="5" id="KW-1185">Reference proteome</keyword>
<dbReference type="RefSeq" id="WP_163472787.1">
    <property type="nucleotide sequence ID" value="NZ_JAAGWZ010000002.1"/>
</dbReference>
<dbReference type="InterPro" id="IPR001753">
    <property type="entry name" value="Enoyl-CoA_hydra/iso"/>
</dbReference>